<comment type="caution">
    <text evidence="1">The sequence shown here is derived from an EMBL/GenBank/DDBJ whole genome shotgun (WGS) entry which is preliminary data.</text>
</comment>
<name>A0A5J5EKC1_9PEZI</name>
<accession>A0A5J5EKC1</accession>
<evidence type="ECO:0000313" key="1">
    <source>
        <dbReference type="EMBL" id="KAA8895644.1"/>
    </source>
</evidence>
<protein>
    <submittedName>
        <fullName evidence="1">Uncharacterized protein</fullName>
    </submittedName>
</protein>
<keyword evidence="2" id="KW-1185">Reference proteome</keyword>
<reference evidence="1 2" key="1">
    <citation type="submission" date="2019-09" db="EMBL/GenBank/DDBJ databases">
        <title>Draft genome of the ectomycorrhizal ascomycete Sphaerosporella brunnea.</title>
        <authorList>
            <consortium name="DOE Joint Genome Institute"/>
            <person name="Benucci G.M."/>
            <person name="Marozzi G."/>
            <person name="Antonielli L."/>
            <person name="Sanchez S."/>
            <person name="Marco P."/>
            <person name="Wang X."/>
            <person name="Falini L.B."/>
            <person name="Barry K."/>
            <person name="Haridas S."/>
            <person name="Lipzen A."/>
            <person name="Labutti K."/>
            <person name="Grigoriev I.V."/>
            <person name="Murat C."/>
            <person name="Martin F."/>
            <person name="Albertini E."/>
            <person name="Donnini D."/>
            <person name="Bonito G."/>
        </authorList>
    </citation>
    <scope>NUCLEOTIDE SEQUENCE [LARGE SCALE GENOMIC DNA]</scope>
    <source>
        <strain evidence="1 2">Sb_GMNB300</strain>
    </source>
</reference>
<dbReference type="EMBL" id="VXIS01000251">
    <property type="protein sequence ID" value="KAA8895644.1"/>
    <property type="molecule type" value="Genomic_DNA"/>
</dbReference>
<evidence type="ECO:0000313" key="2">
    <source>
        <dbReference type="Proteomes" id="UP000326924"/>
    </source>
</evidence>
<dbReference type="InParanoid" id="A0A5J5EKC1"/>
<organism evidence="1 2">
    <name type="scientific">Sphaerosporella brunnea</name>
    <dbReference type="NCBI Taxonomy" id="1250544"/>
    <lineage>
        <taxon>Eukaryota</taxon>
        <taxon>Fungi</taxon>
        <taxon>Dikarya</taxon>
        <taxon>Ascomycota</taxon>
        <taxon>Pezizomycotina</taxon>
        <taxon>Pezizomycetes</taxon>
        <taxon>Pezizales</taxon>
        <taxon>Pyronemataceae</taxon>
        <taxon>Sphaerosporella</taxon>
    </lineage>
</organism>
<proteinExistence type="predicted"/>
<gene>
    <name evidence="1" type="ORF">FN846DRAFT_326248</name>
</gene>
<sequence>MKSINEKEGLLELLEQLPLSGHRQQQKKNTCRFNSSKRTRKLVVAALAVAALYYNSADLFLAKSEGPGIVGETYQWQSEGWFPSPRGGTIQNWEESYRKAAELVGKMTLLEK</sequence>
<dbReference type="Proteomes" id="UP000326924">
    <property type="component" value="Unassembled WGS sequence"/>
</dbReference>
<dbReference type="AlphaFoldDB" id="A0A5J5EKC1"/>